<accession>A0ACB0KMJ4</accession>
<proteinExistence type="predicted"/>
<dbReference type="EMBL" id="CASHSV030000311">
    <property type="protein sequence ID" value="CAJ2658429.1"/>
    <property type="molecule type" value="Genomic_DNA"/>
</dbReference>
<protein>
    <submittedName>
        <fullName evidence="1">Uncharacterized protein</fullName>
    </submittedName>
</protein>
<comment type="caution">
    <text evidence="1">The sequence shown here is derived from an EMBL/GenBank/DDBJ whole genome shotgun (WGS) entry which is preliminary data.</text>
</comment>
<sequence>MHPLHRNPTKNASSRRNLTGASTHHPHAIPPELKEIERCLTEGERKPWLLYFSRKVVTNLNFCTQTFCNISDPTKSYSVEIQKGTWVSLLTVQHGWYLWENKISTYVSILFLLNPLNLKKIILPPLMHNGSSYGDCILSSPPTTNDEICSIFLFSSHCPSIFYYQLGDNQWTKRCFYTDIAWDLAMKGKAPREENLTIFEDPVYCNGRLYAGMSILCGYIIVVIEKFQPNGFSINCTPYRMAKHKPSLLICDEEVISRLIGSNNVLFRIEILHKLDRVTAVFVYQFDCSQRVWEQAENIKDKVFFISSHDPAFACQTVNPETEGGRIYIALKNCNYVYIYNIEEKSIVTSPPFSNLPENLYYSRWFMPDTGMTDTLKEGIGKSHQIREKESKSDAIYLKDAGDKAHTKSALPLDVVEVIAKHINDVLAYLQFRASNKLLRLAAPRIQWRSSSTMSKFDDLSMCPLFVFSEKDKVFTFVHPKYGLDYKNIINYPEGKRWNLNSEICCSKDGWLLLVAVNNIGFQVFFNPFTKEVSGHPIFHKEIWNIRCFGMSDSPTSSKCVMVELVKELPTITKAYINFAEGGGYRQFTFESTIFPHYNISPAIHNGSFYFLSITGKLASIEVTRENIIWKVLEELQAPCSTCFNNFLVECDGNLLSVFESPFAKGVQVFKLNESTMTWMKVKSLNNHMIFVGKTSFSAVANIPGMENKIYFPRFYRKSVVFYSLETNNYHTFKNDEVVNYHHMREHLNGTWIQPRWH</sequence>
<reference evidence="1" key="1">
    <citation type="submission" date="2023-10" db="EMBL/GenBank/DDBJ databases">
        <authorList>
            <person name="Rodriguez Cubillos JULIANA M."/>
            <person name="De Vega J."/>
        </authorList>
    </citation>
    <scope>NUCLEOTIDE SEQUENCE</scope>
</reference>
<organism evidence="1 2">
    <name type="scientific">Trifolium pratense</name>
    <name type="common">Red clover</name>
    <dbReference type="NCBI Taxonomy" id="57577"/>
    <lineage>
        <taxon>Eukaryota</taxon>
        <taxon>Viridiplantae</taxon>
        <taxon>Streptophyta</taxon>
        <taxon>Embryophyta</taxon>
        <taxon>Tracheophyta</taxon>
        <taxon>Spermatophyta</taxon>
        <taxon>Magnoliopsida</taxon>
        <taxon>eudicotyledons</taxon>
        <taxon>Gunneridae</taxon>
        <taxon>Pentapetalae</taxon>
        <taxon>rosids</taxon>
        <taxon>fabids</taxon>
        <taxon>Fabales</taxon>
        <taxon>Fabaceae</taxon>
        <taxon>Papilionoideae</taxon>
        <taxon>50 kb inversion clade</taxon>
        <taxon>NPAAA clade</taxon>
        <taxon>Hologalegina</taxon>
        <taxon>IRL clade</taxon>
        <taxon>Trifolieae</taxon>
        <taxon>Trifolium</taxon>
    </lineage>
</organism>
<evidence type="ECO:0000313" key="1">
    <source>
        <dbReference type="EMBL" id="CAJ2658429.1"/>
    </source>
</evidence>
<gene>
    <name evidence="1" type="ORF">MILVUS5_LOCUS24803</name>
</gene>
<evidence type="ECO:0000313" key="2">
    <source>
        <dbReference type="Proteomes" id="UP001177021"/>
    </source>
</evidence>
<name>A0ACB0KMJ4_TRIPR</name>
<keyword evidence="2" id="KW-1185">Reference proteome</keyword>
<dbReference type="Proteomes" id="UP001177021">
    <property type="component" value="Unassembled WGS sequence"/>
</dbReference>